<gene>
    <name evidence="10" type="ORF">GCM10022215_09240</name>
</gene>
<dbReference type="SUPFAM" id="SSF52743">
    <property type="entry name" value="Subtilisin-like"/>
    <property type="match status" value="1"/>
</dbReference>
<dbReference type="CDD" id="cd04056">
    <property type="entry name" value="Peptidases_S53"/>
    <property type="match status" value="1"/>
</dbReference>
<evidence type="ECO:0000313" key="11">
    <source>
        <dbReference type="Proteomes" id="UP001501495"/>
    </source>
</evidence>
<evidence type="ECO:0000256" key="1">
    <source>
        <dbReference type="ARBA" id="ARBA00001913"/>
    </source>
</evidence>
<evidence type="ECO:0000256" key="5">
    <source>
        <dbReference type="ARBA" id="ARBA00022825"/>
    </source>
</evidence>
<dbReference type="InterPro" id="IPR023828">
    <property type="entry name" value="Peptidase_S8_Ser-AS"/>
</dbReference>
<dbReference type="PROSITE" id="PS00138">
    <property type="entry name" value="SUBTILASE_SER"/>
    <property type="match status" value="1"/>
</dbReference>
<keyword evidence="7" id="KW-0865">Zymogen</keyword>
<dbReference type="PANTHER" id="PTHR14218:SF15">
    <property type="entry name" value="TRIPEPTIDYL-PEPTIDASE 1"/>
    <property type="match status" value="1"/>
</dbReference>
<dbReference type="InterPro" id="IPR015366">
    <property type="entry name" value="S53_propep"/>
</dbReference>
<evidence type="ECO:0000256" key="6">
    <source>
        <dbReference type="ARBA" id="ARBA00022837"/>
    </source>
</evidence>
<dbReference type="CDD" id="cd11377">
    <property type="entry name" value="Pro-peptidase_S53"/>
    <property type="match status" value="1"/>
</dbReference>
<reference evidence="11" key="1">
    <citation type="journal article" date="2019" name="Int. J. Syst. Evol. Microbiol.">
        <title>The Global Catalogue of Microorganisms (GCM) 10K type strain sequencing project: providing services to taxonomists for standard genome sequencing and annotation.</title>
        <authorList>
            <consortium name="The Broad Institute Genomics Platform"/>
            <consortium name="The Broad Institute Genome Sequencing Center for Infectious Disease"/>
            <person name="Wu L."/>
            <person name="Ma J."/>
        </authorList>
    </citation>
    <scope>NUCLEOTIDE SEQUENCE [LARGE SCALE GENOMIC DNA]</scope>
    <source>
        <strain evidence="11">JCM 16703</strain>
    </source>
</reference>
<dbReference type="Pfam" id="PF00082">
    <property type="entry name" value="Peptidase_S8"/>
    <property type="match status" value="1"/>
</dbReference>
<keyword evidence="4" id="KW-0378">Hydrolase</keyword>
<dbReference type="PANTHER" id="PTHR14218">
    <property type="entry name" value="PROTEASE S8 TRIPEPTIDYL PEPTIDASE I CLN2"/>
    <property type="match status" value="1"/>
</dbReference>
<evidence type="ECO:0000256" key="3">
    <source>
        <dbReference type="ARBA" id="ARBA00022723"/>
    </source>
</evidence>
<evidence type="ECO:0000256" key="8">
    <source>
        <dbReference type="SAM" id="MobiDB-lite"/>
    </source>
</evidence>
<protein>
    <submittedName>
        <fullName evidence="10">S53 family peptidase</fullName>
    </submittedName>
</protein>
<feature type="region of interest" description="Disordered" evidence="8">
    <location>
        <begin position="426"/>
        <end position="451"/>
    </location>
</feature>
<comment type="caution">
    <text evidence="10">The sequence shown here is derived from an EMBL/GenBank/DDBJ whole genome shotgun (WGS) entry which is preliminary data.</text>
</comment>
<evidence type="ECO:0000256" key="2">
    <source>
        <dbReference type="ARBA" id="ARBA00022670"/>
    </source>
</evidence>
<evidence type="ECO:0000259" key="9">
    <source>
        <dbReference type="PROSITE" id="PS51695"/>
    </source>
</evidence>
<accession>A0ABP7XDI9</accession>
<keyword evidence="5" id="KW-0720">Serine protease</keyword>
<dbReference type="InterPro" id="IPR050819">
    <property type="entry name" value="Tripeptidyl-peptidase_I"/>
</dbReference>
<keyword evidence="11" id="KW-1185">Reference proteome</keyword>
<dbReference type="InterPro" id="IPR000209">
    <property type="entry name" value="Peptidase_S8/S53_dom"/>
</dbReference>
<dbReference type="RefSeq" id="WP_344732068.1">
    <property type="nucleotide sequence ID" value="NZ_BAAAZH010000008.1"/>
</dbReference>
<sequence>MTRSGPIPSPERRLRGQRRATSLAVPMLLAAALVAVGGLAPAEALDADSTALVAGLPGVLSQVLPSWAHGTPARAVAADTPVPFVLQLAGRHTNELQQVATEVSDPTSSRYRHFLTPRQYRARFAPEPAAVATVRSVVSAAGLEVVQVSPDRTFVTVQGPAGLVGRLFSTSFGLFDVAGSLLRSPLTAPVLPTALRGVVANVAGLAQDQPLRPTHVLDGPDADPSPAFQNARPCSSYYGQKTATTQPTYQGVREPLAICGYTPRQLRSAYGIPATKLTGKGASVGIVDAYASPTILDDANAYATKHGDKPFADGQFVDNSPPGLSSLPEDPSGLLLDPQGWAGEETLDVEAVHGMAPDAKVVYQGALTPFGPFLYVALGQLVEGGDVQIVSNSYGTGGDSPLPTDQLVFDQVTTMAASLGVTIDFSSGDDGDETDPSAAGARTADFPATSPGVTAVGGTSLHIAKDGSRTLETYWGTRKNVLTADNKSWDLKNSTFSGGGGGGVSTLYAEPDWQKGVVPDSLATFGGVSAGRVEPDISMDADSTTGMLVGQTETFAGGKVAYGEYRIGGTSLSCPLFSGLLALAVGARGGKGLGNVNPTLYGAAAKPGAPAKLFYDPDAVSVDKAAGGQSTIGNVRPDYADPTDATSAVSYSLRTLGNLATLHALKGYDDSTGLGAPRAKALVALLKAAG</sequence>
<evidence type="ECO:0000256" key="4">
    <source>
        <dbReference type="ARBA" id="ARBA00022801"/>
    </source>
</evidence>
<dbReference type="InterPro" id="IPR036852">
    <property type="entry name" value="Peptidase_S8/S53_dom_sf"/>
</dbReference>
<evidence type="ECO:0000256" key="7">
    <source>
        <dbReference type="ARBA" id="ARBA00023145"/>
    </source>
</evidence>
<evidence type="ECO:0000313" key="10">
    <source>
        <dbReference type="EMBL" id="GAA4112679.1"/>
    </source>
</evidence>
<dbReference type="InterPro" id="IPR030400">
    <property type="entry name" value="Sedolisin_dom"/>
</dbReference>
<feature type="domain" description="Peptidase S53" evidence="9">
    <location>
        <begin position="260"/>
        <end position="689"/>
    </location>
</feature>
<name>A0ABP7XDI9_9ACTN</name>
<dbReference type="EMBL" id="BAAAZH010000008">
    <property type="protein sequence ID" value="GAA4112679.1"/>
    <property type="molecule type" value="Genomic_DNA"/>
</dbReference>
<dbReference type="SMART" id="SM00944">
    <property type="entry name" value="Pro-kuma_activ"/>
    <property type="match status" value="1"/>
</dbReference>
<dbReference type="Gene3D" id="3.40.50.200">
    <property type="entry name" value="Peptidase S8/S53 domain"/>
    <property type="match status" value="1"/>
</dbReference>
<dbReference type="SUPFAM" id="SSF54897">
    <property type="entry name" value="Protease propeptides/inhibitors"/>
    <property type="match status" value="1"/>
</dbReference>
<keyword evidence="3" id="KW-0479">Metal-binding</keyword>
<keyword evidence="2" id="KW-0645">Protease</keyword>
<keyword evidence="6" id="KW-0106">Calcium</keyword>
<organism evidence="10 11">
    <name type="scientific">Nocardioides fonticola</name>
    <dbReference type="NCBI Taxonomy" id="450363"/>
    <lineage>
        <taxon>Bacteria</taxon>
        <taxon>Bacillati</taxon>
        <taxon>Actinomycetota</taxon>
        <taxon>Actinomycetes</taxon>
        <taxon>Propionibacteriales</taxon>
        <taxon>Nocardioidaceae</taxon>
        <taxon>Nocardioides</taxon>
    </lineage>
</organism>
<dbReference type="Pfam" id="PF09286">
    <property type="entry name" value="Pro-kuma_activ"/>
    <property type="match status" value="1"/>
</dbReference>
<proteinExistence type="predicted"/>
<dbReference type="Proteomes" id="UP001501495">
    <property type="component" value="Unassembled WGS sequence"/>
</dbReference>
<dbReference type="PROSITE" id="PS51695">
    <property type="entry name" value="SEDOLISIN"/>
    <property type="match status" value="1"/>
</dbReference>
<comment type="cofactor">
    <cofactor evidence="1">
        <name>Ca(2+)</name>
        <dbReference type="ChEBI" id="CHEBI:29108"/>
    </cofactor>
</comment>